<evidence type="ECO:0000256" key="7">
    <source>
        <dbReference type="ARBA" id="ARBA00023273"/>
    </source>
</evidence>
<dbReference type="InterPro" id="IPR052320">
    <property type="entry name" value="Cytochrome_b5_domain"/>
</dbReference>
<comment type="subcellular location">
    <subcellularLocation>
        <location evidence="1">Cytoplasm</location>
        <location evidence="1">Cytoskeleton</location>
        <location evidence="1">Cilium axoneme</location>
    </subcellularLocation>
</comment>
<dbReference type="EMBL" id="KZ309072">
    <property type="protein sequence ID" value="KAG8236761.1"/>
    <property type="molecule type" value="Genomic_DNA"/>
</dbReference>
<dbReference type="PANTHER" id="PTHR21281">
    <property type="entry name" value="CYTOCHROME B5 DOMAIN-CONTAINING PROTEIN 1"/>
    <property type="match status" value="1"/>
</dbReference>
<dbReference type="Gene3D" id="3.10.120.10">
    <property type="entry name" value="Cytochrome b5-like heme/steroid binding domain"/>
    <property type="match status" value="1"/>
</dbReference>
<proteinExistence type="inferred from homology"/>
<evidence type="ECO:0000256" key="3">
    <source>
        <dbReference type="ARBA" id="ARBA00022617"/>
    </source>
</evidence>
<evidence type="ECO:0000256" key="8">
    <source>
        <dbReference type="ARBA" id="ARBA00038168"/>
    </source>
</evidence>
<name>A0A8K0KK63_LADFU</name>
<evidence type="ECO:0000256" key="6">
    <source>
        <dbReference type="ARBA" id="ARBA00023212"/>
    </source>
</evidence>
<evidence type="ECO:0000256" key="10">
    <source>
        <dbReference type="ARBA" id="ARBA00046139"/>
    </source>
</evidence>
<dbReference type="SMART" id="SM01117">
    <property type="entry name" value="Cyt-b5"/>
    <property type="match status" value="1"/>
</dbReference>
<evidence type="ECO:0000256" key="1">
    <source>
        <dbReference type="ARBA" id="ARBA00004430"/>
    </source>
</evidence>
<comment type="similarity">
    <text evidence="8">Belongs to the cytochrome b5 family.</text>
</comment>
<dbReference type="InterPro" id="IPR001199">
    <property type="entry name" value="Cyt_B5-like_heme/steroid-bd"/>
</dbReference>
<reference evidence="12" key="2">
    <citation type="submission" date="2017-10" db="EMBL/GenBank/DDBJ databases">
        <title>Ladona fulva Genome sequencing and assembly.</title>
        <authorList>
            <person name="Murali S."/>
            <person name="Richards S."/>
            <person name="Bandaranaike D."/>
            <person name="Bellair M."/>
            <person name="Blankenburg K."/>
            <person name="Chao H."/>
            <person name="Dinh H."/>
            <person name="Doddapaneni H."/>
            <person name="Dugan-Rocha S."/>
            <person name="Elkadiri S."/>
            <person name="Gnanaolivu R."/>
            <person name="Hernandez B."/>
            <person name="Skinner E."/>
            <person name="Javaid M."/>
            <person name="Lee S."/>
            <person name="Li M."/>
            <person name="Ming W."/>
            <person name="Munidasa M."/>
            <person name="Muniz J."/>
            <person name="Nguyen L."/>
            <person name="Hughes D."/>
            <person name="Osuji N."/>
            <person name="Pu L.-L."/>
            <person name="Puazo M."/>
            <person name="Qu C."/>
            <person name="Quiroz J."/>
            <person name="Raj R."/>
            <person name="Weissenberger G."/>
            <person name="Xin Y."/>
            <person name="Zou X."/>
            <person name="Han Y."/>
            <person name="Worley K."/>
            <person name="Muzny D."/>
            <person name="Gibbs R."/>
        </authorList>
    </citation>
    <scope>NUCLEOTIDE SEQUENCE</scope>
    <source>
        <strain evidence="12">Sampled in the wild</strain>
    </source>
</reference>
<dbReference type="SUPFAM" id="SSF55856">
    <property type="entry name" value="Cytochrome b5-like heme/steroid binding domain"/>
    <property type="match status" value="1"/>
</dbReference>
<reference evidence="12" key="1">
    <citation type="submission" date="2013-04" db="EMBL/GenBank/DDBJ databases">
        <authorList>
            <person name="Qu J."/>
            <person name="Murali S.C."/>
            <person name="Bandaranaike D."/>
            <person name="Bellair M."/>
            <person name="Blankenburg K."/>
            <person name="Chao H."/>
            <person name="Dinh H."/>
            <person name="Doddapaneni H."/>
            <person name="Downs B."/>
            <person name="Dugan-Rocha S."/>
            <person name="Elkadiri S."/>
            <person name="Gnanaolivu R.D."/>
            <person name="Hernandez B."/>
            <person name="Javaid M."/>
            <person name="Jayaseelan J.C."/>
            <person name="Lee S."/>
            <person name="Li M."/>
            <person name="Ming W."/>
            <person name="Munidasa M."/>
            <person name="Muniz J."/>
            <person name="Nguyen L."/>
            <person name="Ongeri F."/>
            <person name="Osuji N."/>
            <person name="Pu L.-L."/>
            <person name="Puazo M."/>
            <person name="Qu C."/>
            <person name="Quiroz J."/>
            <person name="Raj R."/>
            <person name="Weissenberger G."/>
            <person name="Xin Y."/>
            <person name="Zou X."/>
            <person name="Han Y."/>
            <person name="Richards S."/>
            <person name="Worley K."/>
            <person name="Muzny D."/>
            <person name="Gibbs R."/>
        </authorList>
    </citation>
    <scope>NUCLEOTIDE SEQUENCE</scope>
    <source>
        <strain evidence="12">Sampled in the wild</strain>
    </source>
</reference>
<comment type="caution">
    <text evidence="12">The sequence shown here is derived from an EMBL/GenBank/DDBJ whole genome shotgun (WGS) entry which is preliminary data.</text>
</comment>
<evidence type="ECO:0000256" key="4">
    <source>
        <dbReference type="ARBA" id="ARBA00022723"/>
    </source>
</evidence>
<feature type="domain" description="Cytochrome b5 heme-binding" evidence="11">
    <location>
        <begin position="11"/>
        <end position="94"/>
    </location>
</feature>
<dbReference type="PROSITE" id="PS50255">
    <property type="entry name" value="CYTOCHROME_B5_2"/>
    <property type="match status" value="1"/>
</dbReference>
<evidence type="ECO:0000259" key="11">
    <source>
        <dbReference type="PROSITE" id="PS50255"/>
    </source>
</evidence>
<evidence type="ECO:0000313" key="13">
    <source>
        <dbReference type="Proteomes" id="UP000792457"/>
    </source>
</evidence>
<feature type="non-terminal residue" evidence="12">
    <location>
        <position position="144"/>
    </location>
</feature>
<dbReference type="Pfam" id="PF00173">
    <property type="entry name" value="Cyt-b5"/>
    <property type="match status" value="1"/>
</dbReference>
<sequence length="144" mass="16623">MSQKSEKTTLASYFTPYEVALHNSKDDLWVSYLGRVYDLTSLVKEFYGLDAIKPIVAHSGKDITEWFQSSEVEEHIHPVTFCRTPCRFHGGLLHTGPVAPCVFWKPINKVPWWKNSNYMVGHMTECSRRVRIVNVLTDHVDIIQ</sequence>
<dbReference type="OrthoDB" id="260091at2759"/>
<keyword evidence="2" id="KW-0963">Cytoplasm</keyword>
<keyword evidence="4" id="KW-0479">Metal-binding</keyword>
<dbReference type="PANTHER" id="PTHR21281:SF0">
    <property type="entry name" value="CYTOCHROME B5 DOMAIN-CONTAINING PROTEIN 1"/>
    <property type="match status" value="1"/>
</dbReference>
<organism evidence="12 13">
    <name type="scientific">Ladona fulva</name>
    <name type="common">Scarce chaser dragonfly</name>
    <name type="synonym">Libellula fulva</name>
    <dbReference type="NCBI Taxonomy" id="123851"/>
    <lineage>
        <taxon>Eukaryota</taxon>
        <taxon>Metazoa</taxon>
        <taxon>Ecdysozoa</taxon>
        <taxon>Arthropoda</taxon>
        <taxon>Hexapoda</taxon>
        <taxon>Insecta</taxon>
        <taxon>Pterygota</taxon>
        <taxon>Palaeoptera</taxon>
        <taxon>Odonata</taxon>
        <taxon>Epiprocta</taxon>
        <taxon>Anisoptera</taxon>
        <taxon>Libelluloidea</taxon>
        <taxon>Libellulidae</taxon>
        <taxon>Ladona</taxon>
    </lineage>
</organism>
<keyword evidence="7" id="KW-0966">Cell projection</keyword>
<gene>
    <name evidence="12" type="ORF">J437_LFUL015826</name>
</gene>
<accession>A0A8K0KK63</accession>
<dbReference type="GO" id="GO:0005930">
    <property type="term" value="C:axoneme"/>
    <property type="evidence" value="ECO:0007669"/>
    <property type="project" value="UniProtKB-SubCell"/>
</dbReference>
<evidence type="ECO:0000256" key="5">
    <source>
        <dbReference type="ARBA" id="ARBA00023004"/>
    </source>
</evidence>
<comment type="function">
    <text evidence="10">Radial spoke stalk protein that binds heme under oxidizing conditions. Required for the coordinated beating of multiple cilia maybe by functioning in a redox signaling pathway.</text>
</comment>
<evidence type="ECO:0000256" key="9">
    <source>
        <dbReference type="ARBA" id="ARBA00040649"/>
    </source>
</evidence>
<keyword evidence="3" id="KW-0349">Heme</keyword>
<dbReference type="InterPro" id="IPR036400">
    <property type="entry name" value="Cyt_B5-like_heme/steroid_sf"/>
</dbReference>
<protein>
    <recommendedName>
        <fullName evidence="9">Cytochrome b5 domain-containing protein 1</fullName>
    </recommendedName>
</protein>
<dbReference type="GO" id="GO:0046872">
    <property type="term" value="F:metal ion binding"/>
    <property type="evidence" value="ECO:0007669"/>
    <property type="project" value="UniProtKB-KW"/>
</dbReference>
<keyword evidence="6" id="KW-0206">Cytoskeleton</keyword>
<keyword evidence="13" id="KW-1185">Reference proteome</keyword>
<dbReference type="AlphaFoldDB" id="A0A8K0KK63"/>
<keyword evidence="5" id="KW-0408">Iron</keyword>
<evidence type="ECO:0000256" key="2">
    <source>
        <dbReference type="ARBA" id="ARBA00022490"/>
    </source>
</evidence>
<dbReference type="Proteomes" id="UP000792457">
    <property type="component" value="Unassembled WGS sequence"/>
</dbReference>
<evidence type="ECO:0000313" key="12">
    <source>
        <dbReference type="EMBL" id="KAG8236761.1"/>
    </source>
</evidence>